<name>A0AB73Q6C6_YERKR</name>
<dbReference type="Proteomes" id="UP000195840">
    <property type="component" value="Unassembled WGS sequence"/>
</dbReference>
<evidence type="ECO:0000256" key="1">
    <source>
        <dbReference type="SAM" id="MobiDB-lite"/>
    </source>
</evidence>
<dbReference type="EMBL" id="NHOG01000007">
    <property type="protein sequence ID" value="OVZ82207.1"/>
    <property type="molecule type" value="Genomic_DNA"/>
</dbReference>
<evidence type="ECO:0008006" key="4">
    <source>
        <dbReference type="Google" id="ProtNLM"/>
    </source>
</evidence>
<feature type="region of interest" description="Disordered" evidence="1">
    <location>
        <begin position="184"/>
        <end position="224"/>
    </location>
</feature>
<evidence type="ECO:0000313" key="2">
    <source>
        <dbReference type="EMBL" id="OVZ82207.1"/>
    </source>
</evidence>
<organism evidence="2 3">
    <name type="scientific">Yersinia kristensenii</name>
    <dbReference type="NCBI Taxonomy" id="28152"/>
    <lineage>
        <taxon>Bacteria</taxon>
        <taxon>Pseudomonadati</taxon>
        <taxon>Pseudomonadota</taxon>
        <taxon>Gammaproteobacteria</taxon>
        <taxon>Enterobacterales</taxon>
        <taxon>Yersiniaceae</taxon>
        <taxon>Yersinia</taxon>
    </lineage>
</organism>
<evidence type="ECO:0000313" key="3">
    <source>
        <dbReference type="Proteomes" id="UP000195840"/>
    </source>
</evidence>
<dbReference type="AlphaFoldDB" id="A0AB73Q6C6"/>
<protein>
    <recommendedName>
        <fullName evidence="4">Replication protein</fullName>
    </recommendedName>
</protein>
<dbReference type="InterPro" id="IPR009731">
    <property type="entry name" value="P-like"/>
</dbReference>
<dbReference type="GO" id="GO:0006270">
    <property type="term" value="P:DNA replication initiation"/>
    <property type="evidence" value="ECO:0007669"/>
    <property type="project" value="InterPro"/>
</dbReference>
<feature type="compositionally biased region" description="Basic and acidic residues" evidence="1">
    <location>
        <begin position="187"/>
        <end position="197"/>
    </location>
</feature>
<reference evidence="2 3" key="1">
    <citation type="submission" date="2017-05" db="EMBL/GenBank/DDBJ databases">
        <title>Whole genome sequencing of Yersinia kristensenii.</title>
        <authorList>
            <person name="Campioni F."/>
        </authorList>
    </citation>
    <scope>NUCLEOTIDE SEQUENCE [LARGE SCALE GENOMIC DNA]</scope>
    <source>
        <strain evidence="2 3">CFSAN060538</strain>
    </source>
</reference>
<sequence length="224" mass="25418">MDRKHQPPQVVNLAQSRQSKQQLQQTGQEMAYSLWELMGGVYSDRWVMKNGSVPSSIWKMAVSKLSAAQLASAAQLCVDRCINGNHWPPDLAEFLAIVGMGGCNPFGLTRNDVMAEFNRYCRDRDYYGSAEMFPWRQPVLYWICTELRQRMIDYGLSEVEVEKLAGLTLNSWAERIAAGGEIPRPTLKLEDKQRTRPDWMNAYNKSKESAEKPKAAGQGKDISH</sequence>
<dbReference type="Pfam" id="PF06992">
    <property type="entry name" value="Phage_lambda_P"/>
    <property type="match status" value="1"/>
</dbReference>
<comment type="caution">
    <text evidence="2">The sequence shown here is derived from an EMBL/GenBank/DDBJ whole genome shotgun (WGS) entry which is preliminary data.</text>
</comment>
<accession>A0AB73Q6C6</accession>
<keyword evidence="3" id="KW-1185">Reference proteome</keyword>
<gene>
    <name evidence="2" type="ORF">CBW52_05200</name>
</gene>
<proteinExistence type="predicted"/>
<feature type="compositionally biased region" description="Basic and acidic residues" evidence="1">
    <location>
        <begin position="205"/>
        <end position="214"/>
    </location>
</feature>